<proteinExistence type="predicted"/>
<dbReference type="EMBL" id="CACRUH010000080">
    <property type="protein sequence ID" value="VYU82654.1"/>
    <property type="molecule type" value="Genomic_DNA"/>
</dbReference>
<evidence type="ECO:0000259" key="1">
    <source>
        <dbReference type="PROSITE" id="PS50943"/>
    </source>
</evidence>
<dbReference type="RefSeq" id="WP_156834147.1">
    <property type="nucleotide sequence ID" value="NZ_CACRUH010000080.1"/>
</dbReference>
<dbReference type="InterPro" id="IPR001387">
    <property type="entry name" value="Cro/C1-type_HTH"/>
</dbReference>
<protein>
    <submittedName>
        <fullName evidence="2">HTH-type transcriptional regulator Xre</fullName>
    </submittedName>
</protein>
<dbReference type="Gene3D" id="1.10.260.40">
    <property type="entry name" value="lambda repressor-like DNA-binding domains"/>
    <property type="match status" value="1"/>
</dbReference>
<dbReference type="GO" id="GO:0003677">
    <property type="term" value="F:DNA binding"/>
    <property type="evidence" value="ECO:0007669"/>
    <property type="project" value="InterPro"/>
</dbReference>
<dbReference type="InterPro" id="IPR010982">
    <property type="entry name" value="Lambda_DNA-bd_dom_sf"/>
</dbReference>
<dbReference type="Pfam" id="PF01381">
    <property type="entry name" value="HTH_3"/>
    <property type="match status" value="1"/>
</dbReference>
<name>A0A6N3I006_9FIRM</name>
<sequence>MYKKFALLLEKSNKTSYRVAKDTGISPTVFSDWKKGKSKPKIDKLKILADYFGVSIEYFLE</sequence>
<feature type="domain" description="HTH cro/C1-type" evidence="1">
    <location>
        <begin position="19"/>
        <end position="59"/>
    </location>
</feature>
<dbReference type="SUPFAM" id="SSF47413">
    <property type="entry name" value="lambda repressor-like DNA-binding domains"/>
    <property type="match status" value="1"/>
</dbReference>
<organism evidence="2">
    <name type="scientific">Hungatella hathewayi</name>
    <dbReference type="NCBI Taxonomy" id="154046"/>
    <lineage>
        <taxon>Bacteria</taxon>
        <taxon>Bacillati</taxon>
        <taxon>Bacillota</taxon>
        <taxon>Clostridia</taxon>
        <taxon>Lachnospirales</taxon>
        <taxon>Lachnospiraceae</taxon>
        <taxon>Hungatella</taxon>
    </lineage>
</organism>
<gene>
    <name evidence="2" type="primary">xre_4</name>
    <name evidence="2" type="ORF">CHLFYP18_03518</name>
</gene>
<accession>A0A6N3I006</accession>
<dbReference type="PROSITE" id="PS50943">
    <property type="entry name" value="HTH_CROC1"/>
    <property type="match status" value="1"/>
</dbReference>
<evidence type="ECO:0000313" key="2">
    <source>
        <dbReference type="EMBL" id="VYU82654.1"/>
    </source>
</evidence>
<dbReference type="AlphaFoldDB" id="A0A6N3I006"/>
<dbReference type="SMART" id="SM00530">
    <property type="entry name" value="HTH_XRE"/>
    <property type="match status" value="1"/>
</dbReference>
<reference evidence="2" key="1">
    <citation type="submission" date="2019-11" db="EMBL/GenBank/DDBJ databases">
        <authorList>
            <person name="Feng L."/>
        </authorList>
    </citation>
    <scope>NUCLEOTIDE SEQUENCE</scope>
    <source>
        <strain evidence="2">ChathewayiLFYP18</strain>
    </source>
</reference>
<dbReference type="CDD" id="cd00093">
    <property type="entry name" value="HTH_XRE"/>
    <property type="match status" value="1"/>
</dbReference>